<dbReference type="SMART" id="SM00714">
    <property type="entry name" value="LITAF"/>
    <property type="match status" value="1"/>
</dbReference>
<name>A0A9P0T3L3_PIEBR</name>
<evidence type="ECO:0000259" key="9">
    <source>
        <dbReference type="PROSITE" id="PS51837"/>
    </source>
</evidence>
<evidence type="ECO:0000256" key="2">
    <source>
        <dbReference type="ARBA" id="ARBA00004481"/>
    </source>
</evidence>
<evidence type="ECO:0000256" key="7">
    <source>
        <dbReference type="ARBA" id="ARBA00023136"/>
    </source>
</evidence>
<sequence>MNIAKMDNMTYQQITQSTNEVNIEMDLLQVGSEPVGMRCPHCHEEIMTRADYKNSSKTHLAALILGLLFWWLCCCILPYFLKRWKNVEHFCPNCRRFLGVYTRNKLF</sequence>
<gene>
    <name evidence="10" type="ORF">PIBRA_LOCUS3404</name>
</gene>
<evidence type="ECO:0000256" key="6">
    <source>
        <dbReference type="ARBA" id="ARBA00022833"/>
    </source>
</evidence>
<organism evidence="10 11">
    <name type="scientific">Pieris brassicae</name>
    <name type="common">White butterfly</name>
    <name type="synonym">Large white butterfly</name>
    <dbReference type="NCBI Taxonomy" id="7116"/>
    <lineage>
        <taxon>Eukaryota</taxon>
        <taxon>Metazoa</taxon>
        <taxon>Ecdysozoa</taxon>
        <taxon>Arthropoda</taxon>
        <taxon>Hexapoda</taxon>
        <taxon>Insecta</taxon>
        <taxon>Pterygota</taxon>
        <taxon>Neoptera</taxon>
        <taxon>Endopterygota</taxon>
        <taxon>Lepidoptera</taxon>
        <taxon>Glossata</taxon>
        <taxon>Ditrysia</taxon>
        <taxon>Papilionoidea</taxon>
        <taxon>Pieridae</taxon>
        <taxon>Pierinae</taxon>
        <taxon>Pieris</taxon>
    </lineage>
</organism>
<proteinExistence type="inferred from homology"/>
<dbReference type="Pfam" id="PF10601">
    <property type="entry name" value="zf-LITAF-like"/>
    <property type="match status" value="1"/>
</dbReference>
<evidence type="ECO:0000313" key="10">
    <source>
        <dbReference type="EMBL" id="CAH4015238.1"/>
    </source>
</evidence>
<accession>A0A9P0T3L3</accession>
<keyword evidence="6" id="KW-0862">Zinc</keyword>
<keyword evidence="11" id="KW-1185">Reference proteome</keyword>
<comment type="subcellular location">
    <subcellularLocation>
        <location evidence="2">Endosome membrane</location>
        <topology evidence="2">Peripheral membrane protein</topology>
    </subcellularLocation>
    <subcellularLocation>
        <location evidence="1">Late endosome membrane</location>
    </subcellularLocation>
    <subcellularLocation>
        <location evidence="3">Lysosome membrane</location>
        <topology evidence="3">Peripheral membrane protein</topology>
        <orientation evidence="3">Cytoplasmic side</orientation>
    </subcellularLocation>
</comment>
<dbReference type="AlphaFoldDB" id="A0A9P0T3L3"/>
<dbReference type="GO" id="GO:0005765">
    <property type="term" value="C:lysosomal membrane"/>
    <property type="evidence" value="ECO:0007669"/>
    <property type="project" value="UniProtKB-SubCell"/>
</dbReference>
<keyword evidence="5" id="KW-0479">Metal-binding</keyword>
<feature type="domain" description="LITAF" evidence="9">
    <location>
        <begin position="19"/>
        <end position="103"/>
    </location>
</feature>
<evidence type="ECO:0000256" key="8">
    <source>
        <dbReference type="SAM" id="Phobius"/>
    </source>
</evidence>
<dbReference type="GO" id="GO:0008270">
    <property type="term" value="F:zinc ion binding"/>
    <property type="evidence" value="ECO:0007669"/>
    <property type="project" value="TreeGrafter"/>
</dbReference>
<evidence type="ECO:0000256" key="3">
    <source>
        <dbReference type="ARBA" id="ARBA00004630"/>
    </source>
</evidence>
<evidence type="ECO:0000256" key="5">
    <source>
        <dbReference type="ARBA" id="ARBA00022723"/>
    </source>
</evidence>
<dbReference type="InterPro" id="IPR006629">
    <property type="entry name" value="LITAF"/>
</dbReference>
<dbReference type="GO" id="GO:0031902">
    <property type="term" value="C:late endosome membrane"/>
    <property type="evidence" value="ECO:0007669"/>
    <property type="project" value="UniProtKB-SubCell"/>
</dbReference>
<dbReference type="PANTHER" id="PTHR23292">
    <property type="entry name" value="LIPOPOLYSACCHARIDE-INDUCED TUMOR NECROSIS FACTOR-ALPHA FACTOR"/>
    <property type="match status" value="1"/>
</dbReference>
<dbReference type="PANTHER" id="PTHR23292:SF14">
    <property type="entry name" value="FI16615P1-RELATED"/>
    <property type="match status" value="1"/>
</dbReference>
<dbReference type="Proteomes" id="UP001152562">
    <property type="component" value="Unassembled WGS sequence"/>
</dbReference>
<evidence type="ECO:0000256" key="4">
    <source>
        <dbReference type="ARBA" id="ARBA00005975"/>
    </source>
</evidence>
<comment type="similarity">
    <text evidence="4">Belongs to the CDIP1/LITAF family.</text>
</comment>
<feature type="transmembrane region" description="Helical" evidence="8">
    <location>
        <begin position="60"/>
        <end position="81"/>
    </location>
</feature>
<comment type="caution">
    <text evidence="10">The sequence shown here is derived from an EMBL/GenBank/DDBJ whole genome shotgun (WGS) entry which is preliminary data.</text>
</comment>
<keyword evidence="8" id="KW-1133">Transmembrane helix</keyword>
<dbReference type="PROSITE" id="PS51837">
    <property type="entry name" value="LITAF"/>
    <property type="match status" value="1"/>
</dbReference>
<keyword evidence="7 8" id="KW-0472">Membrane</keyword>
<reference evidence="10" key="1">
    <citation type="submission" date="2022-05" db="EMBL/GenBank/DDBJ databases">
        <authorList>
            <person name="Okamura Y."/>
        </authorList>
    </citation>
    <scope>NUCLEOTIDE SEQUENCE</scope>
</reference>
<keyword evidence="8" id="KW-0812">Transmembrane</keyword>
<evidence type="ECO:0000313" key="11">
    <source>
        <dbReference type="Proteomes" id="UP001152562"/>
    </source>
</evidence>
<dbReference type="InterPro" id="IPR037519">
    <property type="entry name" value="LITAF_fam"/>
</dbReference>
<evidence type="ECO:0000256" key="1">
    <source>
        <dbReference type="ARBA" id="ARBA00004414"/>
    </source>
</evidence>
<dbReference type="EMBL" id="CALOZG010000004">
    <property type="protein sequence ID" value="CAH4015238.1"/>
    <property type="molecule type" value="Genomic_DNA"/>
</dbReference>
<protein>
    <recommendedName>
        <fullName evidence="9">LITAF domain-containing protein</fullName>
    </recommendedName>
</protein>